<proteinExistence type="predicted"/>
<organism evidence="2 3">
    <name type="scientific">Lodderomyces elongisporus (strain ATCC 11503 / CBS 2605 / JCM 1781 / NBRC 1676 / NRRL YB-4239)</name>
    <name type="common">Yeast</name>
    <name type="synonym">Saccharomyces elongisporus</name>
    <dbReference type="NCBI Taxonomy" id="379508"/>
    <lineage>
        <taxon>Eukaryota</taxon>
        <taxon>Fungi</taxon>
        <taxon>Dikarya</taxon>
        <taxon>Ascomycota</taxon>
        <taxon>Saccharomycotina</taxon>
        <taxon>Pichiomycetes</taxon>
        <taxon>Debaryomycetaceae</taxon>
        <taxon>Candida/Lodderomyces clade</taxon>
        <taxon>Lodderomyces</taxon>
    </lineage>
</organism>
<dbReference type="AlphaFoldDB" id="A5DZV1"/>
<gene>
    <name evidence="2" type="ORF">LELG_02888</name>
</gene>
<dbReference type="InParanoid" id="A5DZV1"/>
<reference evidence="2 3" key="1">
    <citation type="journal article" date="2009" name="Nature">
        <title>Evolution of pathogenicity and sexual reproduction in eight Candida genomes.</title>
        <authorList>
            <person name="Butler G."/>
            <person name="Rasmussen M.D."/>
            <person name="Lin M.F."/>
            <person name="Santos M.A."/>
            <person name="Sakthikumar S."/>
            <person name="Munro C.A."/>
            <person name="Rheinbay E."/>
            <person name="Grabherr M."/>
            <person name="Forche A."/>
            <person name="Reedy J.L."/>
            <person name="Agrafioti I."/>
            <person name="Arnaud M.B."/>
            <person name="Bates S."/>
            <person name="Brown A.J."/>
            <person name="Brunke S."/>
            <person name="Costanzo M.C."/>
            <person name="Fitzpatrick D.A."/>
            <person name="de Groot P.W."/>
            <person name="Harris D."/>
            <person name="Hoyer L.L."/>
            <person name="Hube B."/>
            <person name="Klis F.M."/>
            <person name="Kodira C."/>
            <person name="Lennard N."/>
            <person name="Logue M.E."/>
            <person name="Martin R."/>
            <person name="Neiman A.M."/>
            <person name="Nikolaou E."/>
            <person name="Quail M.A."/>
            <person name="Quinn J."/>
            <person name="Santos M.C."/>
            <person name="Schmitzberger F.F."/>
            <person name="Sherlock G."/>
            <person name="Shah P."/>
            <person name="Silverstein K.A."/>
            <person name="Skrzypek M.S."/>
            <person name="Soll D."/>
            <person name="Staggs R."/>
            <person name="Stansfield I."/>
            <person name="Stumpf M.P."/>
            <person name="Sudbery P.E."/>
            <person name="Srikantha T."/>
            <person name="Zeng Q."/>
            <person name="Berman J."/>
            <person name="Berriman M."/>
            <person name="Heitman J."/>
            <person name="Gow N.A."/>
            <person name="Lorenz M.C."/>
            <person name="Birren B.W."/>
            <person name="Kellis M."/>
            <person name="Cuomo C.A."/>
        </authorList>
    </citation>
    <scope>NUCLEOTIDE SEQUENCE [LARGE SCALE GENOMIC DNA]</scope>
    <source>
        <strain evidence="3">ATCC 11503 / BCRC 21390 / CBS 2605 / JCM 1781 / NBRC 1676 / NRRL YB-4239</strain>
    </source>
</reference>
<keyword evidence="1" id="KW-0472">Membrane</keyword>
<dbReference type="HOGENOM" id="CLU_1540340_0_0_1"/>
<keyword evidence="1" id="KW-0812">Transmembrane</keyword>
<name>A5DZV1_LODEL</name>
<evidence type="ECO:0000313" key="3">
    <source>
        <dbReference type="Proteomes" id="UP000001996"/>
    </source>
</evidence>
<feature type="transmembrane region" description="Helical" evidence="1">
    <location>
        <begin position="37"/>
        <end position="55"/>
    </location>
</feature>
<dbReference type="VEuPathDB" id="FungiDB:LELG_02888"/>
<dbReference type="Proteomes" id="UP000001996">
    <property type="component" value="Unassembled WGS sequence"/>
</dbReference>
<accession>A5DZV1</accession>
<evidence type="ECO:0000256" key="1">
    <source>
        <dbReference type="SAM" id="Phobius"/>
    </source>
</evidence>
<keyword evidence="1" id="KW-1133">Transmembrane helix</keyword>
<protein>
    <submittedName>
        <fullName evidence="2">Uncharacterized protein</fullName>
    </submittedName>
</protein>
<dbReference type="EMBL" id="CH981526">
    <property type="protein sequence ID" value="EDK44709.1"/>
    <property type="molecule type" value="Genomic_DNA"/>
</dbReference>
<sequence>MNVCMFVTTYIYLQPNIVSNSVLLAAKGNYKSFHPHFVFFFFIAACSLSFNIFIIHHIDLHLRPGFNHHYQKCIPYFPPPSTPTFAIYFFQEIGNHPFPPSSSSSSSLFLSSPRLCEKFIPIAIHNLVHAFDHFNQSLNTYLIPFCFILFCLKHKPPSRYYQKNKNNNNKTKIR</sequence>
<keyword evidence="3" id="KW-1185">Reference proteome</keyword>
<evidence type="ECO:0000313" key="2">
    <source>
        <dbReference type="EMBL" id="EDK44709.1"/>
    </source>
</evidence>